<dbReference type="PANTHER" id="PTHR11306:SF68">
    <property type="entry name" value="NPC INTRACELLULAR CHOLESTEROL TRANSPORTER 2"/>
    <property type="match status" value="1"/>
</dbReference>
<accession>A0A8T1MW35</accession>
<evidence type="ECO:0000256" key="1">
    <source>
        <dbReference type="ARBA" id="ARBA00004613"/>
    </source>
</evidence>
<feature type="chain" id="PRO_5035891809" evidence="4">
    <location>
        <begin position="24"/>
        <end position="153"/>
    </location>
</feature>
<reference evidence="6 7" key="1">
    <citation type="journal article" date="2018" name="Biotechnol. Adv.">
        <title>Improved genomic resources and new bioinformatic workflow for the carcinogenic parasite Clonorchis sinensis: Biotechnological implications.</title>
        <authorList>
            <person name="Wang D."/>
            <person name="Korhonen P.K."/>
            <person name="Gasser R.B."/>
            <person name="Young N.D."/>
        </authorList>
    </citation>
    <scope>NUCLEOTIDE SEQUENCE [LARGE SCALE GENOMIC DNA]</scope>
    <source>
        <strain evidence="6">Cs-k2</strain>
    </source>
</reference>
<proteinExistence type="inferred from homology"/>
<evidence type="ECO:0000259" key="5">
    <source>
        <dbReference type="SMART" id="SM00737"/>
    </source>
</evidence>
<dbReference type="EMBL" id="NIRI02000013">
    <property type="protein sequence ID" value="KAG5453270.1"/>
    <property type="molecule type" value="Genomic_DNA"/>
</dbReference>
<evidence type="ECO:0000313" key="7">
    <source>
        <dbReference type="Proteomes" id="UP000286415"/>
    </source>
</evidence>
<evidence type="ECO:0000256" key="2">
    <source>
        <dbReference type="ARBA" id="ARBA00006370"/>
    </source>
</evidence>
<dbReference type="Proteomes" id="UP000286415">
    <property type="component" value="Unassembled WGS sequence"/>
</dbReference>
<dbReference type="GO" id="GO:0015918">
    <property type="term" value="P:sterol transport"/>
    <property type="evidence" value="ECO:0007669"/>
    <property type="project" value="InterPro"/>
</dbReference>
<dbReference type="InterPro" id="IPR003172">
    <property type="entry name" value="ML_dom"/>
</dbReference>
<keyword evidence="7" id="KW-1185">Reference proteome</keyword>
<gene>
    <name evidence="6" type="ORF">CSKR_202463</name>
</gene>
<dbReference type="GO" id="GO:0005576">
    <property type="term" value="C:extracellular region"/>
    <property type="evidence" value="ECO:0007669"/>
    <property type="project" value="UniProtKB-SubCell"/>
</dbReference>
<evidence type="ECO:0000313" key="6">
    <source>
        <dbReference type="EMBL" id="KAG5453270.1"/>
    </source>
</evidence>
<dbReference type="SMART" id="SM00737">
    <property type="entry name" value="ML"/>
    <property type="match status" value="1"/>
</dbReference>
<evidence type="ECO:0000256" key="4">
    <source>
        <dbReference type="SAM" id="SignalP"/>
    </source>
</evidence>
<dbReference type="AlphaFoldDB" id="A0A8T1MW35"/>
<dbReference type="SUPFAM" id="SSF81296">
    <property type="entry name" value="E set domains"/>
    <property type="match status" value="1"/>
</dbReference>
<feature type="signal peptide" evidence="4">
    <location>
        <begin position="1"/>
        <end position="23"/>
    </location>
</feature>
<sequence length="153" mass="17026">MNMQKLNLITWVIVLFSSWAADATKYNECGSANAYTLSVEITPCDSDPCVLVTGQPVTVGILFTATADIQGGSASMQVVQDTDIRWLPPPNKTLCECLNPSCPIEGGGTYDYKYTLELPDTIPSHQVDIRWELFDEREILFLCVQFPMEIRAL</sequence>
<dbReference type="OrthoDB" id="6489092at2759"/>
<dbReference type="InterPro" id="IPR014756">
    <property type="entry name" value="Ig_E-set"/>
</dbReference>
<organism evidence="6 7">
    <name type="scientific">Clonorchis sinensis</name>
    <name type="common">Chinese liver fluke</name>
    <dbReference type="NCBI Taxonomy" id="79923"/>
    <lineage>
        <taxon>Eukaryota</taxon>
        <taxon>Metazoa</taxon>
        <taxon>Spiralia</taxon>
        <taxon>Lophotrochozoa</taxon>
        <taxon>Platyhelminthes</taxon>
        <taxon>Trematoda</taxon>
        <taxon>Digenea</taxon>
        <taxon>Opisthorchiida</taxon>
        <taxon>Opisthorchiata</taxon>
        <taxon>Opisthorchiidae</taxon>
        <taxon>Clonorchis</taxon>
    </lineage>
</organism>
<evidence type="ECO:0000256" key="3">
    <source>
        <dbReference type="ARBA" id="ARBA00022525"/>
    </source>
</evidence>
<name>A0A8T1MW35_CLOSI</name>
<keyword evidence="4" id="KW-0732">Signal</keyword>
<feature type="domain" description="MD-2-related lipid-recognition" evidence="5">
    <location>
        <begin position="26"/>
        <end position="148"/>
    </location>
</feature>
<dbReference type="InterPro" id="IPR039670">
    <property type="entry name" value="NPC2-like"/>
</dbReference>
<protein>
    <submittedName>
        <fullName evidence="6">Phosphatidylglycerol/phosphatidylinositol transfer protein</fullName>
    </submittedName>
</protein>
<comment type="subcellular location">
    <subcellularLocation>
        <location evidence="1">Secreted</location>
    </subcellularLocation>
</comment>
<dbReference type="FunFam" id="2.60.40.770:FF:000001">
    <property type="entry name" value="NPC intracellular cholesterol transporter 2"/>
    <property type="match status" value="1"/>
</dbReference>
<dbReference type="GO" id="GO:0032934">
    <property type="term" value="F:sterol binding"/>
    <property type="evidence" value="ECO:0007669"/>
    <property type="project" value="InterPro"/>
</dbReference>
<dbReference type="PANTHER" id="PTHR11306">
    <property type="entry name" value="NIEMANN PICK TYPE C2 PROTEIN NPC2-RELATED"/>
    <property type="match status" value="1"/>
</dbReference>
<comment type="caution">
    <text evidence="6">The sequence shown here is derived from an EMBL/GenBank/DDBJ whole genome shotgun (WGS) entry which is preliminary data.</text>
</comment>
<dbReference type="Gene3D" id="2.60.40.770">
    <property type="match status" value="1"/>
</dbReference>
<comment type="similarity">
    <text evidence="2">Belongs to the NPC2 family.</text>
</comment>
<dbReference type="Pfam" id="PF02221">
    <property type="entry name" value="E1_DerP2_DerF2"/>
    <property type="match status" value="1"/>
</dbReference>
<keyword evidence="3" id="KW-0964">Secreted</keyword>
<reference evidence="6 7" key="2">
    <citation type="journal article" date="2021" name="Genomics">
        <title>High-quality reference genome for Clonorchis sinensis.</title>
        <authorList>
            <person name="Young N.D."/>
            <person name="Stroehlein A.J."/>
            <person name="Kinkar L."/>
            <person name="Wang T."/>
            <person name="Sohn W.M."/>
            <person name="Chang B.C.H."/>
            <person name="Kaur P."/>
            <person name="Weisz D."/>
            <person name="Dudchenko O."/>
            <person name="Aiden E.L."/>
            <person name="Korhonen P.K."/>
            <person name="Gasser R.B."/>
        </authorList>
    </citation>
    <scope>NUCLEOTIDE SEQUENCE [LARGE SCALE GENOMIC DNA]</scope>
    <source>
        <strain evidence="6">Cs-k2</strain>
    </source>
</reference>